<organism evidence="2 3">
    <name type="scientific">Prunus dulcis</name>
    <name type="common">Almond</name>
    <name type="synonym">Amygdalus dulcis</name>
    <dbReference type="NCBI Taxonomy" id="3755"/>
    <lineage>
        <taxon>Eukaryota</taxon>
        <taxon>Viridiplantae</taxon>
        <taxon>Streptophyta</taxon>
        <taxon>Embryophyta</taxon>
        <taxon>Tracheophyta</taxon>
        <taxon>Spermatophyta</taxon>
        <taxon>Magnoliopsida</taxon>
        <taxon>eudicotyledons</taxon>
        <taxon>Gunneridae</taxon>
        <taxon>Pentapetalae</taxon>
        <taxon>rosids</taxon>
        <taxon>fabids</taxon>
        <taxon>Rosales</taxon>
        <taxon>Rosaceae</taxon>
        <taxon>Amygdaloideae</taxon>
        <taxon>Amygdaleae</taxon>
        <taxon>Prunus</taxon>
    </lineage>
</organism>
<proteinExistence type="predicted"/>
<dbReference type="InParanoid" id="A0A5E4EMF0"/>
<evidence type="ECO:0000313" key="2">
    <source>
        <dbReference type="EMBL" id="VVA16596.1"/>
    </source>
</evidence>
<accession>A0A5E4EMF0</accession>
<feature type="region of interest" description="Disordered" evidence="1">
    <location>
        <begin position="115"/>
        <end position="163"/>
    </location>
</feature>
<protein>
    <submittedName>
        <fullName evidence="2">PREDICTED: Retrovirus-related Pol poly from transposon</fullName>
    </submittedName>
</protein>
<gene>
    <name evidence="2" type="ORF">ALMOND_2B015758</name>
</gene>
<feature type="compositionally biased region" description="Basic residues" evidence="1">
    <location>
        <begin position="147"/>
        <end position="163"/>
    </location>
</feature>
<dbReference type="Pfam" id="PF14223">
    <property type="entry name" value="Retrotran_gag_2"/>
    <property type="match status" value="1"/>
</dbReference>
<dbReference type="Gramene" id="VVA16596">
    <property type="protein sequence ID" value="VVA16596"/>
    <property type="gene ID" value="Prudul26B015758"/>
</dbReference>
<sequence>MVQDTAKQTWKKLEEMFEGKSLSNKLFLKEKLLNLWMKEGANLMEHLSSFNRCVNDLQRMEVIYSTEDKALMLLTSLHPSYKHFRTTLMFEKEKALKVKVYLLRPEREAVQGSVKARKAMEEGQHPRQKKVVSSVGQRSTGRIIAPHGRRRRTKGRTHQKHSS</sequence>
<evidence type="ECO:0000313" key="3">
    <source>
        <dbReference type="Proteomes" id="UP000327085"/>
    </source>
</evidence>
<dbReference type="AlphaFoldDB" id="A0A5E4EMF0"/>
<dbReference type="Proteomes" id="UP000327085">
    <property type="component" value="Chromosome 4"/>
</dbReference>
<reference evidence="3" key="1">
    <citation type="journal article" date="2020" name="Plant J.">
        <title>Transposons played a major role in the diversification between the closely related almond and peach genomes: results from the almond genome sequence.</title>
        <authorList>
            <person name="Alioto T."/>
            <person name="Alexiou K.G."/>
            <person name="Bardil A."/>
            <person name="Barteri F."/>
            <person name="Castanera R."/>
            <person name="Cruz F."/>
            <person name="Dhingra A."/>
            <person name="Duval H."/>
            <person name="Fernandez I Marti A."/>
            <person name="Frias L."/>
            <person name="Galan B."/>
            <person name="Garcia J.L."/>
            <person name="Howad W."/>
            <person name="Gomez-Garrido J."/>
            <person name="Gut M."/>
            <person name="Julca I."/>
            <person name="Morata J."/>
            <person name="Puigdomenech P."/>
            <person name="Ribeca P."/>
            <person name="Rubio Cabetas M.J."/>
            <person name="Vlasova A."/>
            <person name="Wirthensohn M."/>
            <person name="Garcia-Mas J."/>
            <person name="Gabaldon T."/>
            <person name="Casacuberta J.M."/>
            <person name="Arus P."/>
        </authorList>
    </citation>
    <scope>NUCLEOTIDE SEQUENCE [LARGE SCALE GENOMIC DNA]</scope>
    <source>
        <strain evidence="3">cv. Texas</strain>
    </source>
</reference>
<evidence type="ECO:0000256" key="1">
    <source>
        <dbReference type="SAM" id="MobiDB-lite"/>
    </source>
</evidence>
<name>A0A5E4EMF0_PRUDU</name>
<dbReference type="EMBL" id="CABIKO010000020">
    <property type="protein sequence ID" value="VVA16596.1"/>
    <property type="molecule type" value="Genomic_DNA"/>
</dbReference>